<accession>A0A1W0X7S7</accession>
<dbReference type="AlphaFoldDB" id="A0A1W0X7S7"/>
<feature type="domain" description="Glycolipid transfer protein" evidence="3">
    <location>
        <begin position="245"/>
        <end position="386"/>
    </location>
</feature>
<dbReference type="GO" id="GO:0016020">
    <property type="term" value="C:membrane"/>
    <property type="evidence" value="ECO:0007669"/>
    <property type="project" value="TreeGrafter"/>
</dbReference>
<dbReference type="Proteomes" id="UP000192578">
    <property type="component" value="Unassembled WGS sequence"/>
</dbReference>
<name>A0A1W0X7S7_HYPEX</name>
<dbReference type="PANTHER" id="PTHR10219">
    <property type="entry name" value="GLYCOLIPID TRANSFER PROTEIN-RELATED"/>
    <property type="match status" value="1"/>
</dbReference>
<dbReference type="PANTHER" id="PTHR10219:SF25">
    <property type="entry name" value="PLECKSTRIN HOMOLOGY DOMAIN-CONTAINING FAMILY A MEMBER 8"/>
    <property type="match status" value="1"/>
</dbReference>
<evidence type="ECO:0000256" key="2">
    <source>
        <dbReference type="SAM" id="MobiDB-lite"/>
    </source>
</evidence>
<dbReference type="Pfam" id="PF08718">
    <property type="entry name" value="GLTP"/>
    <property type="match status" value="1"/>
</dbReference>
<dbReference type="SUPFAM" id="SSF110004">
    <property type="entry name" value="Glycolipid transfer protein, GLTP"/>
    <property type="match status" value="1"/>
</dbReference>
<dbReference type="EMBL" id="MTYJ01000010">
    <property type="protein sequence ID" value="OQV23606.1"/>
    <property type="molecule type" value="Genomic_DNA"/>
</dbReference>
<dbReference type="FunFam" id="1.10.3520.10:FF:000001">
    <property type="entry name" value="Pleckstrin domain-containing family A member 8"/>
    <property type="match status" value="1"/>
</dbReference>
<sequence length="429" mass="46006">MKVPGYIEGPYGRYPPYAQKVRSAASGEDCLDTDSEMAELGSQAVPRLKMLNTLLRPGRIERVFLQEKVSNAGEAGQGDSNVPAKGSHHFSLQVPVHVHPTSGGVSGGGTFVGNAVAEVNQLFESLRKGSAHHVDSRQEVSGAGIPARNAASEESSLSSSTDIVSIPVATLPDMELLRDALDGGNGDYTVDFPALAPTLNPSIPDHHPVISSGPVAATARPLTFFSKMPVSFTDVHMTDSELHHIPTVPFLDACQEIPKILDLMGGRAFSPVKADLNGNIAKLRTHHSTFPLETGTLQELVLHEQSSLTKLPGPSPTEALLWLKRSLTFVDVFLMELLSSDKETGECASLAYIASLKPFHGFVVRAAFGAALYALPNRKDFIVALAERKEDAQDPMFVAALMEDARKYSAALGTVVSVLNEFYIVQKLG</sequence>
<organism evidence="4 5">
    <name type="scientific">Hypsibius exemplaris</name>
    <name type="common">Freshwater tardigrade</name>
    <dbReference type="NCBI Taxonomy" id="2072580"/>
    <lineage>
        <taxon>Eukaryota</taxon>
        <taxon>Metazoa</taxon>
        <taxon>Ecdysozoa</taxon>
        <taxon>Tardigrada</taxon>
        <taxon>Eutardigrada</taxon>
        <taxon>Parachela</taxon>
        <taxon>Hypsibioidea</taxon>
        <taxon>Hypsibiidae</taxon>
        <taxon>Hypsibius</taxon>
    </lineage>
</organism>
<dbReference type="GO" id="GO:0005829">
    <property type="term" value="C:cytosol"/>
    <property type="evidence" value="ECO:0007669"/>
    <property type="project" value="TreeGrafter"/>
</dbReference>
<dbReference type="GO" id="GO:1902388">
    <property type="term" value="F:ceramide 1-phosphate transfer activity"/>
    <property type="evidence" value="ECO:0007669"/>
    <property type="project" value="TreeGrafter"/>
</dbReference>
<protein>
    <submittedName>
        <fullName evidence="4">Pleckstrin-like proteiny domain-containing family A member 8</fullName>
    </submittedName>
</protein>
<feature type="region of interest" description="Disordered" evidence="2">
    <location>
        <begin position="133"/>
        <end position="159"/>
    </location>
</feature>
<evidence type="ECO:0000259" key="3">
    <source>
        <dbReference type="Pfam" id="PF08718"/>
    </source>
</evidence>
<evidence type="ECO:0000256" key="1">
    <source>
        <dbReference type="ARBA" id="ARBA00022448"/>
    </source>
</evidence>
<dbReference type="OrthoDB" id="205255at2759"/>
<reference evidence="5" key="1">
    <citation type="submission" date="2017-01" db="EMBL/GenBank/DDBJ databases">
        <title>Comparative genomics of anhydrobiosis in the tardigrade Hypsibius dujardini.</title>
        <authorList>
            <person name="Yoshida Y."/>
            <person name="Koutsovoulos G."/>
            <person name="Laetsch D."/>
            <person name="Stevens L."/>
            <person name="Kumar S."/>
            <person name="Horikawa D."/>
            <person name="Ishino K."/>
            <person name="Komine S."/>
            <person name="Tomita M."/>
            <person name="Blaxter M."/>
            <person name="Arakawa K."/>
        </authorList>
    </citation>
    <scope>NUCLEOTIDE SEQUENCE [LARGE SCALE GENOMIC DNA]</scope>
    <source>
        <strain evidence="5">Z151</strain>
    </source>
</reference>
<dbReference type="InterPro" id="IPR014830">
    <property type="entry name" value="Glycolipid_transfer_prot_dom"/>
</dbReference>
<keyword evidence="5" id="KW-1185">Reference proteome</keyword>
<gene>
    <name evidence="4" type="ORF">BV898_02351</name>
</gene>
<proteinExistence type="predicted"/>
<keyword evidence="1" id="KW-0813">Transport</keyword>
<dbReference type="GO" id="GO:1902387">
    <property type="term" value="F:ceramide 1-phosphate binding"/>
    <property type="evidence" value="ECO:0007669"/>
    <property type="project" value="TreeGrafter"/>
</dbReference>
<evidence type="ECO:0000313" key="5">
    <source>
        <dbReference type="Proteomes" id="UP000192578"/>
    </source>
</evidence>
<dbReference type="InterPro" id="IPR036497">
    <property type="entry name" value="GLTP_sf"/>
</dbReference>
<comment type="caution">
    <text evidence="4">The sequence shown here is derived from an EMBL/GenBank/DDBJ whole genome shotgun (WGS) entry which is preliminary data.</text>
</comment>
<evidence type="ECO:0000313" key="4">
    <source>
        <dbReference type="EMBL" id="OQV23606.1"/>
    </source>
</evidence>
<dbReference type="Gene3D" id="1.10.3520.10">
    <property type="entry name" value="Glycolipid transfer protein"/>
    <property type="match status" value="1"/>
</dbReference>